<accession>A0A0F9YXL9</accession>
<feature type="transmembrane region" description="Helical" evidence="1">
    <location>
        <begin position="44"/>
        <end position="65"/>
    </location>
</feature>
<protein>
    <submittedName>
        <fullName evidence="2">Uncharacterized protein</fullName>
    </submittedName>
</protein>
<sequence length="116" mass="12602">MMLPRFHPMHLSFGLILWAAWFVVLYGGTGVVCGVAPPPLDKGVLTWLNGTLLVGGVIVSLYLAYCAYDCWKAAPDFEQGKHHRRFIGRVAAGVYLFAAISAIAVTLPVVIFPPCI</sequence>
<reference evidence="2" key="1">
    <citation type="journal article" date="2015" name="Nature">
        <title>Complex archaea that bridge the gap between prokaryotes and eukaryotes.</title>
        <authorList>
            <person name="Spang A."/>
            <person name="Saw J.H."/>
            <person name="Jorgensen S.L."/>
            <person name="Zaremba-Niedzwiedzka K."/>
            <person name="Martijn J."/>
            <person name="Lind A.E."/>
            <person name="van Eijk R."/>
            <person name="Schleper C."/>
            <person name="Guy L."/>
            <person name="Ettema T.J."/>
        </authorList>
    </citation>
    <scope>NUCLEOTIDE SEQUENCE</scope>
</reference>
<gene>
    <name evidence="2" type="ORF">LCGC14_0030320</name>
</gene>
<keyword evidence="1" id="KW-0812">Transmembrane</keyword>
<name>A0A0F9YXL9_9ZZZZ</name>
<dbReference type="AlphaFoldDB" id="A0A0F9YXL9"/>
<keyword evidence="1" id="KW-1133">Transmembrane helix</keyword>
<comment type="caution">
    <text evidence="2">The sequence shown here is derived from an EMBL/GenBank/DDBJ whole genome shotgun (WGS) entry which is preliminary data.</text>
</comment>
<feature type="transmembrane region" description="Helical" evidence="1">
    <location>
        <begin position="86"/>
        <end position="111"/>
    </location>
</feature>
<evidence type="ECO:0000313" key="2">
    <source>
        <dbReference type="EMBL" id="KKO09539.1"/>
    </source>
</evidence>
<keyword evidence="1" id="KW-0472">Membrane</keyword>
<proteinExistence type="predicted"/>
<dbReference type="EMBL" id="LAZR01000006">
    <property type="protein sequence ID" value="KKO09539.1"/>
    <property type="molecule type" value="Genomic_DNA"/>
</dbReference>
<organism evidence="2">
    <name type="scientific">marine sediment metagenome</name>
    <dbReference type="NCBI Taxonomy" id="412755"/>
    <lineage>
        <taxon>unclassified sequences</taxon>
        <taxon>metagenomes</taxon>
        <taxon>ecological metagenomes</taxon>
    </lineage>
</organism>
<evidence type="ECO:0000256" key="1">
    <source>
        <dbReference type="SAM" id="Phobius"/>
    </source>
</evidence>